<feature type="transmembrane region" description="Helical" evidence="1">
    <location>
        <begin position="12"/>
        <end position="33"/>
    </location>
</feature>
<dbReference type="AlphaFoldDB" id="A0A1F5EWT2"/>
<proteinExistence type="predicted"/>
<protein>
    <submittedName>
        <fullName evidence="2">Uncharacterized protein</fullName>
    </submittedName>
</protein>
<feature type="transmembrane region" description="Helical" evidence="1">
    <location>
        <begin position="251"/>
        <end position="270"/>
    </location>
</feature>
<dbReference type="Proteomes" id="UP000177187">
    <property type="component" value="Unassembled WGS sequence"/>
</dbReference>
<gene>
    <name evidence="2" type="ORF">A2Y64_08365</name>
</gene>
<dbReference type="STRING" id="1817816.A2Y64_08365"/>
<reference evidence="2 3" key="1">
    <citation type="journal article" date="2016" name="Nat. Commun.">
        <title>Thousands of microbial genomes shed light on interconnected biogeochemical processes in an aquifer system.</title>
        <authorList>
            <person name="Anantharaman K."/>
            <person name="Brown C.T."/>
            <person name="Hug L.A."/>
            <person name="Sharon I."/>
            <person name="Castelle C.J."/>
            <person name="Probst A.J."/>
            <person name="Thomas B.C."/>
            <person name="Singh A."/>
            <person name="Wilkins M.J."/>
            <person name="Karaoz U."/>
            <person name="Brodie E.L."/>
            <person name="Williams K.H."/>
            <person name="Hubbard S.S."/>
            <person name="Banfield J.F."/>
        </authorList>
    </citation>
    <scope>NUCLEOTIDE SEQUENCE [LARGE SCALE GENOMIC DNA]</scope>
</reference>
<dbReference type="EMBL" id="MFAF01000139">
    <property type="protein sequence ID" value="OGD71849.1"/>
    <property type="molecule type" value="Genomic_DNA"/>
</dbReference>
<accession>A0A1F5EWT2</accession>
<sequence length="309" mass="33375">MTLPETLMSVGAGALALAHLVYPLLCASLSIFAKKVDVPRRPAPTPGVSRLRYEGIEPESRAEAPILVSPGRGGRLTDGGVRRLVAPLDDERTALVVGRLLAPEVEESGRTGGREAALAQAESIHRGWTWRLAAWEAGSGVPSDLDGHPYAVRREFADGGGVDLSALANAHKKAVFLPGKRGLVGRLVPPKNMAELTARVIAEKRRGIRSIPRRRFSPRVLVRHLLGNLTALWLALLTVGSVLGMIGEGGWFYRVPLALTVVFLLGAAIGRTVFNLGFRSRVYFPLWWLFQGLVAEVKAWLAPGREPTG</sequence>
<name>A0A1F5EWT2_9BACT</name>
<organism evidence="2 3">
    <name type="scientific">Candidatus Coatesbacteria bacterium RBG_13_66_14</name>
    <dbReference type="NCBI Taxonomy" id="1817816"/>
    <lineage>
        <taxon>Bacteria</taxon>
        <taxon>Candidatus Coatesiibacteriota</taxon>
    </lineage>
</organism>
<keyword evidence="1" id="KW-1133">Transmembrane helix</keyword>
<evidence type="ECO:0000313" key="3">
    <source>
        <dbReference type="Proteomes" id="UP000177187"/>
    </source>
</evidence>
<keyword evidence="1" id="KW-0472">Membrane</keyword>
<comment type="caution">
    <text evidence="2">The sequence shown here is derived from an EMBL/GenBank/DDBJ whole genome shotgun (WGS) entry which is preliminary data.</text>
</comment>
<evidence type="ECO:0000313" key="2">
    <source>
        <dbReference type="EMBL" id="OGD71849.1"/>
    </source>
</evidence>
<keyword evidence="1" id="KW-0812">Transmembrane</keyword>
<feature type="transmembrane region" description="Helical" evidence="1">
    <location>
        <begin position="225"/>
        <end position="245"/>
    </location>
</feature>
<evidence type="ECO:0000256" key="1">
    <source>
        <dbReference type="SAM" id="Phobius"/>
    </source>
</evidence>